<organism evidence="2 3">
    <name type="scientific">Tanacetum coccineum</name>
    <dbReference type="NCBI Taxonomy" id="301880"/>
    <lineage>
        <taxon>Eukaryota</taxon>
        <taxon>Viridiplantae</taxon>
        <taxon>Streptophyta</taxon>
        <taxon>Embryophyta</taxon>
        <taxon>Tracheophyta</taxon>
        <taxon>Spermatophyta</taxon>
        <taxon>Magnoliopsida</taxon>
        <taxon>eudicotyledons</taxon>
        <taxon>Gunneridae</taxon>
        <taxon>Pentapetalae</taxon>
        <taxon>asterids</taxon>
        <taxon>campanulids</taxon>
        <taxon>Asterales</taxon>
        <taxon>Asteraceae</taxon>
        <taxon>Asteroideae</taxon>
        <taxon>Anthemideae</taxon>
        <taxon>Anthemidinae</taxon>
        <taxon>Tanacetum</taxon>
    </lineage>
</organism>
<dbReference type="PANTHER" id="PTHR33067">
    <property type="entry name" value="RNA-DIRECTED DNA POLYMERASE-RELATED"/>
    <property type="match status" value="1"/>
</dbReference>
<protein>
    <submittedName>
        <fullName evidence="2">Homeodomain-like protein</fullName>
    </submittedName>
</protein>
<feature type="region of interest" description="Disordered" evidence="1">
    <location>
        <begin position="1"/>
        <end position="20"/>
    </location>
</feature>
<sequence>MAIPFANPKRQFQARRGTSPTPIHNIYTFYESESSESESEDIGEIDIKTLTLEQYRNVNNTQNRKNNPEKTTFEIKGQFLRELHKITFSGCSTENAIEHIRKILEVASLFNTDDSALLQVFPLTLIGVAKRWFDRTPAIILEQLGEILNFKQEQENHYLTLGEDITTSSLNAHFTILTIIKNEGETIYNTSINTRCSDVLQNELPPKEKDPGSFILPCAIGTTTLSNALADLGASMSIMPFSLFKRLGLGNPKPINMVIEMADRSMQSPMGIVENVLVKINKFIFPVDFIILDIIEDNKVLIILGRPMLATAHARIDVFGKKISLKVGTEQITFDINKKESSAVTSLVCVINSFLEINKLYKPRDLEELLLSNDDLDIFPNDNDLLPNLEGHDNILLSPTGSTRFNNDSSEIFRNPNSNSSITIDDFVNMDDVWDKLDYRDLTYEGTKSPVKPEFLSSSNRIHLHSPYNLQITCKIGFINFDPYIKPQSPFNIMSRKAYNSIMKHELEFTGNNMVGITRNLHVFIGSH</sequence>
<evidence type="ECO:0000313" key="3">
    <source>
        <dbReference type="Proteomes" id="UP001151760"/>
    </source>
</evidence>
<comment type="caution">
    <text evidence="2">The sequence shown here is derived from an EMBL/GenBank/DDBJ whole genome shotgun (WGS) entry which is preliminary data.</text>
</comment>
<reference evidence="2" key="1">
    <citation type="journal article" date="2022" name="Int. J. Mol. Sci.">
        <title>Draft Genome of Tanacetum Coccineum: Genomic Comparison of Closely Related Tanacetum-Family Plants.</title>
        <authorList>
            <person name="Yamashiro T."/>
            <person name="Shiraishi A."/>
            <person name="Nakayama K."/>
            <person name="Satake H."/>
        </authorList>
    </citation>
    <scope>NUCLEOTIDE SEQUENCE</scope>
</reference>
<dbReference type="CDD" id="cd00303">
    <property type="entry name" value="retropepsin_like"/>
    <property type="match status" value="1"/>
</dbReference>
<keyword evidence="3" id="KW-1185">Reference proteome</keyword>
<accession>A0ABQ5HHF5</accession>
<evidence type="ECO:0000256" key="1">
    <source>
        <dbReference type="SAM" id="MobiDB-lite"/>
    </source>
</evidence>
<dbReference type="EMBL" id="BQNB010019616">
    <property type="protein sequence ID" value="GJT87190.1"/>
    <property type="molecule type" value="Genomic_DNA"/>
</dbReference>
<reference evidence="2" key="2">
    <citation type="submission" date="2022-01" db="EMBL/GenBank/DDBJ databases">
        <authorList>
            <person name="Yamashiro T."/>
            <person name="Shiraishi A."/>
            <person name="Satake H."/>
            <person name="Nakayama K."/>
        </authorList>
    </citation>
    <scope>NUCLEOTIDE SEQUENCE</scope>
</reference>
<dbReference type="InterPro" id="IPR021109">
    <property type="entry name" value="Peptidase_aspartic_dom_sf"/>
</dbReference>
<dbReference type="PANTHER" id="PTHR33067:SF35">
    <property type="entry name" value="ASPARTIC PEPTIDASE DDI1-TYPE DOMAIN-CONTAINING PROTEIN"/>
    <property type="match status" value="1"/>
</dbReference>
<dbReference type="Gene3D" id="2.40.70.10">
    <property type="entry name" value="Acid Proteases"/>
    <property type="match status" value="1"/>
</dbReference>
<name>A0ABQ5HHF5_9ASTR</name>
<dbReference type="SUPFAM" id="SSF50630">
    <property type="entry name" value="Acid proteases"/>
    <property type="match status" value="1"/>
</dbReference>
<evidence type="ECO:0000313" key="2">
    <source>
        <dbReference type="EMBL" id="GJT87190.1"/>
    </source>
</evidence>
<dbReference type="Proteomes" id="UP001151760">
    <property type="component" value="Unassembled WGS sequence"/>
</dbReference>
<gene>
    <name evidence="2" type="ORF">Tco_1068907</name>
</gene>
<proteinExistence type="predicted"/>